<name>A0A2V3A4Q5_9BACI</name>
<dbReference type="InterPro" id="IPR009100">
    <property type="entry name" value="AcylCoA_DH/oxidase_NM_dom_sf"/>
</dbReference>
<gene>
    <name evidence="1" type="ORF">DFO73_101261</name>
</gene>
<dbReference type="SUPFAM" id="SSF56645">
    <property type="entry name" value="Acyl-CoA dehydrogenase NM domain-like"/>
    <property type="match status" value="1"/>
</dbReference>
<dbReference type="EMBL" id="QGTW01000001">
    <property type="protein sequence ID" value="PWW32003.1"/>
    <property type="molecule type" value="Genomic_DNA"/>
</dbReference>
<dbReference type="Gene3D" id="1.10.540.10">
    <property type="entry name" value="Acyl-CoA dehydrogenase/oxidase, N-terminal domain"/>
    <property type="match status" value="1"/>
</dbReference>
<dbReference type="Proteomes" id="UP000247150">
    <property type="component" value="Unassembled WGS sequence"/>
</dbReference>
<evidence type="ECO:0008006" key="3">
    <source>
        <dbReference type="Google" id="ProtNLM"/>
    </source>
</evidence>
<reference evidence="1 2" key="1">
    <citation type="submission" date="2018-05" db="EMBL/GenBank/DDBJ databases">
        <title>Freshwater and sediment microbial communities from various areas in North America, analyzing microbe dynamics in response to fracking.</title>
        <authorList>
            <person name="Lamendella R."/>
        </authorList>
    </citation>
    <scope>NUCLEOTIDE SEQUENCE [LARGE SCALE GENOMIC DNA]</scope>
    <source>
        <strain evidence="1 2">15_TX</strain>
    </source>
</reference>
<evidence type="ECO:0000313" key="1">
    <source>
        <dbReference type="EMBL" id="PWW32003.1"/>
    </source>
</evidence>
<proteinExistence type="predicted"/>
<dbReference type="GO" id="GO:0050660">
    <property type="term" value="F:flavin adenine dinucleotide binding"/>
    <property type="evidence" value="ECO:0007669"/>
    <property type="project" value="InterPro"/>
</dbReference>
<evidence type="ECO:0000313" key="2">
    <source>
        <dbReference type="Proteomes" id="UP000247150"/>
    </source>
</evidence>
<sequence length="73" mass="8704">MNFSYSSKVQELQQKLNAFMEEYIHPNESLYEQQLNEQTHRWSTIPTVMEELELKAKETGLWNLFLPESEKPA</sequence>
<accession>A0A2V3A4Q5</accession>
<comment type="caution">
    <text evidence="1">The sequence shown here is derived from an EMBL/GenBank/DDBJ whole genome shotgun (WGS) entry which is preliminary data.</text>
</comment>
<organism evidence="1 2">
    <name type="scientific">Cytobacillus oceanisediminis</name>
    <dbReference type="NCBI Taxonomy" id="665099"/>
    <lineage>
        <taxon>Bacteria</taxon>
        <taxon>Bacillati</taxon>
        <taxon>Bacillota</taxon>
        <taxon>Bacilli</taxon>
        <taxon>Bacillales</taxon>
        <taxon>Bacillaceae</taxon>
        <taxon>Cytobacillus</taxon>
    </lineage>
</organism>
<dbReference type="AlphaFoldDB" id="A0A2V3A4Q5"/>
<protein>
    <recommendedName>
        <fullName evidence="3">Acyl-CoA dehydrogenase-like protein</fullName>
    </recommendedName>
</protein>
<dbReference type="InterPro" id="IPR037069">
    <property type="entry name" value="AcylCoA_DH/ox_N_sf"/>
</dbReference>
<dbReference type="GO" id="GO:0016627">
    <property type="term" value="F:oxidoreductase activity, acting on the CH-CH group of donors"/>
    <property type="evidence" value="ECO:0007669"/>
    <property type="project" value="InterPro"/>
</dbReference>